<evidence type="ECO:0000256" key="6">
    <source>
        <dbReference type="SAM" id="Phobius"/>
    </source>
</evidence>
<name>A0A841BVJ7_9ACTN</name>
<evidence type="ECO:0000313" key="8">
    <source>
        <dbReference type="EMBL" id="MBB5870790.1"/>
    </source>
</evidence>
<keyword evidence="2 6" id="KW-0812">Transmembrane</keyword>
<dbReference type="PANTHER" id="PTHR31566">
    <property type="entry name" value="CYTOCHROME C BIOGENESIS PROTEIN CCS1, CHLOROPLASTIC"/>
    <property type="match status" value="1"/>
</dbReference>
<accession>A0A841BVJ7</accession>
<keyword evidence="4 6" id="KW-1133">Transmembrane helix</keyword>
<feature type="domain" description="ResB-like" evidence="7">
    <location>
        <begin position="14"/>
        <end position="494"/>
    </location>
</feature>
<comment type="subcellular location">
    <subcellularLocation>
        <location evidence="1">Membrane</location>
        <topology evidence="1">Multi-pass membrane protein</topology>
    </subcellularLocation>
</comment>
<dbReference type="PANTHER" id="PTHR31566:SF0">
    <property type="entry name" value="CYTOCHROME C BIOGENESIS PROTEIN CCS1, CHLOROPLASTIC"/>
    <property type="match status" value="1"/>
</dbReference>
<organism evidence="8 9">
    <name type="scientific">Allocatelliglobosispora scoriae</name>
    <dbReference type="NCBI Taxonomy" id="643052"/>
    <lineage>
        <taxon>Bacteria</taxon>
        <taxon>Bacillati</taxon>
        <taxon>Actinomycetota</taxon>
        <taxon>Actinomycetes</taxon>
        <taxon>Micromonosporales</taxon>
        <taxon>Micromonosporaceae</taxon>
        <taxon>Allocatelliglobosispora</taxon>
    </lineage>
</organism>
<dbReference type="EMBL" id="JACHMN010000002">
    <property type="protein sequence ID" value="MBB5870790.1"/>
    <property type="molecule type" value="Genomic_DNA"/>
</dbReference>
<dbReference type="Pfam" id="PF05140">
    <property type="entry name" value="ResB"/>
    <property type="match status" value="1"/>
</dbReference>
<reference evidence="8 9" key="1">
    <citation type="submission" date="2020-08" db="EMBL/GenBank/DDBJ databases">
        <title>Sequencing the genomes of 1000 actinobacteria strains.</title>
        <authorList>
            <person name="Klenk H.-P."/>
        </authorList>
    </citation>
    <scope>NUCLEOTIDE SEQUENCE [LARGE SCALE GENOMIC DNA]</scope>
    <source>
        <strain evidence="8 9">DSM 45362</strain>
    </source>
</reference>
<gene>
    <name evidence="8" type="ORF">F4553_004169</name>
</gene>
<comment type="caution">
    <text evidence="8">The sequence shown here is derived from an EMBL/GenBank/DDBJ whole genome shotgun (WGS) entry which is preliminary data.</text>
</comment>
<feature type="transmembrane region" description="Helical" evidence="6">
    <location>
        <begin position="438"/>
        <end position="456"/>
    </location>
</feature>
<keyword evidence="9" id="KW-1185">Reference proteome</keyword>
<dbReference type="InterPro" id="IPR007816">
    <property type="entry name" value="ResB-like_domain"/>
</dbReference>
<evidence type="ECO:0000256" key="4">
    <source>
        <dbReference type="ARBA" id="ARBA00022989"/>
    </source>
</evidence>
<dbReference type="RefSeq" id="WP_184838414.1">
    <property type="nucleotide sequence ID" value="NZ_JACHMN010000002.1"/>
</dbReference>
<proteinExistence type="predicted"/>
<keyword evidence="3" id="KW-0201">Cytochrome c-type biogenesis</keyword>
<evidence type="ECO:0000256" key="1">
    <source>
        <dbReference type="ARBA" id="ARBA00004141"/>
    </source>
</evidence>
<feature type="transmembrane region" description="Helical" evidence="6">
    <location>
        <begin position="71"/>
        <end position="91"/>
    </location>
</feature>
<dbReference type="Proteomes" id="UP000587527">
    <property type="component" value="Unassembled WGS sequence"/>
</dbReference>
<dbReference type="InterPro" id="IPR023494">
    <property type="entry name" value="Cyt_c_bgen_Ccs1/CcsB/ResB"/>
</dbReference>
<sequence length="507" mass="55404">MSYLRNAWRQLTSMRTALVLLVLLAVAAIPGSVLPQHSVKAEDVARYYQQHPDLAPVLEKLWGFDVYRSPWFSSIYLLLFISLAGCIVPRLRDHARAMLRKPPEVPANLSRLPQHAAEISVGGTPAQAMPQLRGWRKVVREQPDGSVTISAERGFFKETGNLVFHTALIGVLIGVATGSLGGWHANRIVVAGAETAFCNTPQQLDEYVPGAWVSSGDLPKFCLELASFDATYLESGAPSSFRARGVVTGDQQRSENFSVNDPLRLDGANVYLIGHGYAPVLRYTDRYGRSQTSATPFLPASDAGLTSEGVATFPDANIDPKATGDTRDRSQQVAFSGLYLPTAPAKAPFVRSVYPAERNPLLVLSFFRGDLGIDAGVPRSVYTLDQRQIERGKLKQVGEGKFLKLGEAWTLDDGSKLEFIGTKQFAVLSIRHDPGEPIVLGSVAFLLAGLMLSLIGKRRRIFVRVRPDAADATRSLIEVGGLPRSDYPGFPEEFTSIVQNLQRADRS</sequence>
<keyword evidence="5 6" id="KW-0472">Membrane</keyword>
<protein>
    <submittedName>
        <fullName evidence="8">Cytochrome c biogenesis protein</fullName>
    </submittedName>
</protein>
<evidence type="ECO:0000259" key="7">
    <source>
        <dbReference type="Pfam" id="PF05140"/>
    </source>
</evidence>
<dbReference type="GO" id="GO:0016020">
    <property type="term" value="C:membrane"/>
    <property type="evidence" value="ECO:0007669"/>
    <property type="project" value="UniProtKB-SubCell"/>
</dbReference>
<evidence type="ECO:0000256" key="3">
    <source>
        <dbReference type="ARBA" id="ARBA00022748"/>
    </source>
</evidence>
<evidence type="ECO:0000256" key="5">
    <source>
        <dbReference type="ARBA" id="ARBA00023136"/>
    </source>
</evidence>
<evidence type="ECO:0000313" key="9">
    <source>
        <dbReference type="Proteomes" id="UP000587527"/>
    </source>
</evidence>
<dbReference type="AlphaFoldDB" id="A0A841BVJ7"/>
<dbReference type="GO" id="GO:0017004">
    <property type="term" value="P:cytochrome complex assembly"/>
    <property type="evidence" value="ECO:0007669"/>
    <property type="project" value="UniProtKB-KW"/>
</dbReference>
<evidence type="ECO:0000256" key="2">
    <source>
        <dbReference type="ARBA" id="ARBA00022692"/>
    </source>
</evidence>
<feature type="transmembrane region" description="Helical" evidence="6">
    <location>
        <begin position="162"/>
        <end position="183"/>
    </location>
</feature>